<keyword evidence="1" id="KW-1133">Transmembrane helix</keyword>
<comment type="caution">
    <text evidence="4">The sequence shown here is derived from an EMBL/GenBank/DDBJ whole genome shotgun (WGS) entry which is preliminary data.</text>
</comment>
<accession>A0A9W6KD62</accession>
<keyword evidence="2" id="KW-0732">Signal</keyword>
<dbReference type="AlphaFoldDB" id="A0A9W6KD62"/>
<dbReference type="PANTHER" id="PTHR38593">
    <property type="entry name" value="BLR2558 PROTEIN"/>
    <property type="match status" value="1"/>
</dbReference>
<evidence type="ECO:0000256" key="2">
    <source>
        <dbReference type="SAM" id="SignalP"/>
    </source>
</evidence>
<keyword evidence="5" id="KW-1185">Reference proteome</keyword>
<dbReference type="Pfam" id="PF13628">
    <property type="entry name" value="DUF4142"/>
    <property type="match status" value="1"/>
</dbReference>
<sequence>MNRTRLLAALAGAIVAVLALPALAFAGPPIPTQLSNADLTLLNGVRTAGLWEMPAGQMAAERGAHPVVRQIGATIAQQHVKLDQDVVDAANQLGVTLPTAPTAQQAGWLDEMRGASSNQEFDQIFVTRLRAAHGKIFPIIAAVRSGTRNEVVRKVAQEANTVVEGHLSMLESTDLVRFGELPPVALPEADIAGGGSLVQAAQGRAEAGSGFSPAVVWIVLIAAVVIGAANSYRVFRPRAAR</sequence>
<evidence type="ECO:0000313" key="4">
    <source>
        <dbReference type="EMBL" id="GLK99910.1"/>
    </source>
</evidence>
<dbReference type="RefSeq" id="WP_271189069.1">
    <property type="nucleotide sequence ID" value="NZ_BAAAXA010000001.1"/>
</dbReference>
<gene>
    <name evidence="4" type="ORF">GCM10017581_016510</name>
</gene>
<name>A0A9W6KD62_9ACTN</name>
<evidence type="ECO:0000313" key="5">
    <source>
        <dbReference type="Proteomes" id="UP001143480"/>
    </source>
</evidence>
<reference evidence="4" key="2">
    <citation type="submission" date="2023-01" db="EMBL/GenBank/DDBJ databases">
        <authorList>
            <person name="Sun Q."/>
            <person name="Evtushenko L."/>
        </authorList>
    </citation>
    <scope>NUCLEOTIDE SEQUENCE</scope>
    <source>
        <strain evidence="4">VKM Ac-1321</strain>
    </source>
</reference>
<feature type="transmembrane region" description="Helical" evidence="1">
    <location>
        <begin position="214"/>
        <end position="235"/>
    </location>
</feature>
<dbReference type="Proteomes" id="UP001143480">
    <property type="component" value="Unassembled WGS sequence"/>
</dbReference>
<dbReference type="EMBL" id="BSFP01000005">
    <property type="protein sequence ID" value="GLK99910.1"/>
    <property type="molecule type" value="Genomic_DNA"/>
</dbReference>
<feature type="signal peptide" evidence="2">
    <location>
        <begin position="1"/>
        <end position="24"/>
    </location>
</feature>
<reference evidence="4" key="1">
    <citation type="journal article" date="2014" name="Int. J. Syst. Evol. Microbiol.">
        <title>Complete genome sequence of Corynebacterium casei LMG S-19264T (=DSM 44701T), isolated from a smear-ripened cheese.</title>
        <authorList>
            <consortium name="US DOE Joint Genome Institute (JGI-PGF)"/>
            <person name="Walter F."/>
            <person name="Albersmeier A."/>
            <person name="Kalinowski J."/>
            <person name="Ruckert C."/>
        </authorList>
    </citation>
    <scope>NUCLEOTIDE SEQUENCE</scope>
    <source>
        <strain evidence="4">VKM Ac-1321</strain>
    </source>
</reference>
<keyword evidence="1" id="KW-0812">Transmembrane</keyword>
<evidence type="ECO:0000256" key="1">
    <source>
        <dbReference type="SAM" id="Phobius"/>
    </source>
</evidence>
<organism evidence="4 5">
    <name type="scientific">Dactylosporangium matsuzakiense</name>
    <dbReference type="NCBI Taxonomy" id="53360"/>
    <lineage>
        <taxon>Bacteria</taxon>
        <taxon>Bacillati</taxon>
        <taxon>Actinomycetota</taxon>
        <taxon>Actinomycetes</taxon>
        <taxon>Micromonosporales</taxon>
        <taxon>Micromonosporaceae</taxon>
        <taxon>Dactylosporangium</taxon>
    </lineage>
</organism>
<dbReference type="PANTHER" id="PTHR38593:SF1">
    <property type="entry name" value="BLR2558 PROTEIN"/>
    <property type="match status" value="1"/>
</dbReference>
<feature type="domain" description="DUF4142" evidence="3">
    <location>
        <begin position="38"/>
        <end position="171"/>
    </location>
</feature>
<evidence type="ECO:0000259" key="3">
    <source>
        <dbReference type="Pfam" id="PF13628"/>
    </source>
</evidence>
<proteinExistence type="predicted"/>
<feature type="chain" id="PRO_5040854457" description="DUF4142 domain-containing protein" evidence="2">
    <location>
        <begin position="25"/>
        <end position="241"/>
    </location>
</feature>
<protein>
    <recommendedName>
        <fullName evidence="3">DUF4142 domain-containing protein</fullName>
    </recommendedName>
</protein>
<dbReference type="InterPro" id="IPR025419">
    <property type="entry name" value="DUF4142"/>
</dbReference>
<keyword evidence="1" id="KW-0472">Membrane</keyword>